<dbReference type="Pfam" id="PF08843">
    <property type="entry name" value="AbiEii"/>
    <property type="match status" value="1"/>
</dbReference>
<organism evidence="1 2">
    <name type="scientific">candidate division KSB3 bacterium</name>
    <dbReference type="NCBI Taxonomy" id="2044937"/>
    <lineage>
        <taxon>Bacteria</taxon>
        <taxon>candidate division KSB3</taxon>
    </lineage>
</organism>
<protein>
    <recommendedName>
        <fullName evidence="3">Nucleotidyltransferase</fullName>
    </recommendedName>
</protein>
<proteinExistence type="predicted"/>
<comment type="caution">
    <text evidence="1">The sequence shown here is derived from an EMBL/GenBank/DDBJ whole genome shotgun (WGS) entry which is preliminary data.</text>
</comment>
<dbReference type="SUPFAM" id="SSF81301">
    <property type="entry name" value="Nucleotidyltransferase"/>
    <property type="match status" value="1"/>
</dbReference>
<reference evidence="1" key="1">
    <citation type="submission" date="2019-11" db="EMBL/GenBank/DDBJ databases">
        <title>Microbial mats filling the niche in hypersaline microbial mats.</title>
        <authorList>
            <person name="Wong H.L."/>
            <person name="Macleod F.I."/>
            <person name="White R.A. III"/>
            <person name="Burns B.P."/>
        </authorList>
    </citation>
    <scope>NUCLEOTIDE SEQUENCE</scope>
    <source>
        <strain evidence="1">Rbin_158</strain>
    </source>
</reference>
<dbReference type="EMBL" id="WJJP01000030">
    <property type="protein sequence ID" value="MBD3323143.1"/>
    <property type="molecule type" value="Genomic_DNA"/>
</dbReference>
<dbReference type="Proteomes" id="UP000649604">
    <property type="component" value="Unassembled WGS sequence"/>
</dbReference>
<evidence type="ECO:0008006" key="3">
    <source>
        <dbReference type="Google" id="ProtNLM"/>
    </source>
</evidence>
<dbReference type="InterPro" id="IPR043519">
    <property type="entry name" value="NT_sf"/>
</dbReference>
<name>A0A9D5Q4D4_9BACT</name>
<gene>
    <name evidence="1" type="ORF">GF339_01080</name>
</gene>
<sequence>MEDQFNAFMRVLQAFETYKVDYVLIGGVAVILHGMERLTRDIDIFVKMVPENIDRLRNALHSVFADPSIEEITVDELHTYPVIRYGTPQGFYIDIMASLGTVVAYEDLEYEIIEYQGTPIKIGTPETLYTLKKDTVRYKDKIDAMFLQELMQTRNANKTP</sequence>
<evidence type="ECO:0000313" key="1">
    <source>
        <dbReference type="EMBL" id="MBD3323143.1"/>
    </source>
</evidence>
<dbReference type="AlphaFoldDB" id="A0A9D5Q4D4"/>
<dbReference type="InterPro" id="IPR014942">
    <property type="entry name" value="AbiEii"/>
</dbReference>
<accession>A0A9D5Q4D4</accession>
<evidence type="ECO:0000313" key="2">
    <source>
        <dbReference type="Proteomes" id="UP000649604"/>
    </source>
</evidence>
<dbReference type="Gene3D" id="3.30.460.40">
    <property type="match status" value="1"/>
</dbReference>